<dbReference type="Proteomes" id="UP001497623">
    <property type="component" value="Unassembled WGS sequence"/>
</dbReference>
<dbReference type="GO" id="GO:0008270">
    <property type="term" value="F:zinc ion binding"/>
    <property type="evidence" value="ECO:0007669"/>
    <property type="project" value="UniProtKB-KW"/>
</dbReference>
<keyword evidence="2 4" id="KW-0863">Zinc-finger</keyword>
<evidence type="ECO:0000256" key="2">
    <source>
        <dbReference type="ARBA" id="ARBA00022771"/>
    </source>
</evidence>
<keyword evidence="8" id="KW-1185">Reference proteome</keyword>
<feature type="transmembrane region" description="Helical" evidence="5">
    <location>
        <begin position="213"/>
        <end position="235"/>
    </location>
</feature>
<sequence length="427" mass="48118">MSCSGCPVCLETYVEGVRDPVMLPQCGHTLCRPCLTAISPVTCPICRMDHQGPIPDHLPTNYVALNGALLSMKGSQNGKDYIHRVVDTTSTQPSAPLISQSHLVEIGTNVGIHHTTAFTDLIIVRILSMFPLISQSVNTTTAKIIVMVAFTILFAIPMSMICLGGIKWYDCPTQDGFIPIWLVVAGSFLIVLIFQGLKCLIQENPSVCWGYPLTLNIIFHFTWFIVGCIWIYGAYPTHYDESQNPNYCDYTLYMYSFWLLNLTWISLFFIIVTYVLYLIMSLAYGNTKKIFLMVASTIVLAIFLCMIVIASFKWSDCIVQPFIPIWLIVSSITGIFTVVHTSYFMLDKSSVCHGYLMTIQIIFHIAWFVTGCIWVFAIYLPNFDDLTNDNYCDYTLYMFTFWLLNLGFVALGIIAIGGAIYCFSKCI</sequence>
<feature type="transmembrane region" description="Helical" evidence="5">
    <location>
        <begin position="324"/>
        <end position="346"/>
    </location>
</feature>
<feature type="transmembrane region" description="Helical" evidence="5">
    <location>
        <begin position="144"/>
        <end position="166"/>
    </location>
</feature>
<proteinExistence type="predicted"/>
<dbReference type="InterPro" id="IPR027370">
    <property type="entry name" value="Znf-RING_euk"/>
</dbReference>
<dbReference type="InterPro" id="IPR013083">
    <property type="entry name" value="Znf_RING/FYVE/PHD"/>
</dbReference>
<dbReference type="Gene3D" id="3.30.40.10">
    <property type="entry name" value="Zinc/RING finger domain, C3HC4 (zinc finger)"/>
    <property type="match status" value="1"/>
</dbReference>
<evidence type="ECO:0000256" key="3">
    <source>
        <dbReference type="ARBA" id="ARBA00022833"/>
    </source>
</evidence>
<dbReference type="SUPFAM" id="SSF57850">
    <property type="entry name" value="RING/U-box"/>
    <property type="match status" value="1"/>
</dbReference>
<keyword evidence="5" id="KW-1133">Transmembrane helix</keyword>
<feature type="transmembrane region" description="Helical" evidence="5">
    <location>
        <begin position="178"/>
        <end position="201"/>
    </location>
</feature>
<evidence type="ECO:0000313" key="8">
    <source>
        <dbReference type="Proteomes" id="UP001497623"/>
    </source>
</evidence>
<dbReference type="Pfam" id="PF13445">
    <property type="entry name" value="zf-RING_UBOX"/>
    <property type="match status" value="1"/>
</dbReference>
<dbReference type="AlphaFoldDB" id="A0AAV2QSN3"/>
<evidence type="ECO:0000256" key="1">
    <source>
        <dbReference type="ARBA" id="ARBA00022723"/>
    </source>
</evidence>
<keyword evidence="3" id="KW-0862">Zinc</keyword>
<dbReference type="InterPro" id="IPR040350">
    <property type="entry name" value="TMEM272"/>
</dbReference>
<dbReference type="PANTHER" id="PTHR33444:SF2">
    <property type="entry name" value="MARVEL DOMAIN-CONTAINING PROTEIN"/>
    <property type="match status" value="1"/>
</dbReference>
<comment type="caution">
    <text evidence="7">The sequence shown here is derived from an EMBL/GenBank/DDBJ whole genome shotgun (WGS) entry which is preliminary data.</text>
</comment>
<keyword evidence="5" id="KW-0812">Transmembrane</keyword>
<feature type="transmembrane region" description="Helical" evidence="5">
    <location>
        <begin position="290"/>
        <end position="312"/>
    </location>
</feature>
<evidence type="ECO:0000259" key="6">
    <source>
        <dbReference type="PROSITE" id="PS50089"/>
    </source>
</evidence>
<feature type="domain" description="RING-type" evidence="6">
    <location>
        <begin position="6"/>
        <end position="47"/>
    </location>
</feature>
<dbReference type="SMART" id="SM00184">
    <property type="entry name" value="RING"/>
    <property type="match status" value="1"/>
</dbReference>
<dbReference type="PANTHER" id="PTHR33444">
    <property type="entry name" value="SI:DKEY-19B23.12-RELATED"/>
    <property type="match status" value="1"/>
</dbReference>
<organism evidence="7 8">
    <name type="scientific">Meganyctiphanes norvegica</name>
    <name type="common">Northern krill</name>
    <name type="synonym">Thysanopoda norvegica</name>
    <dbReference type="NCBI Taxonomy" id="48144"/>
    <lineage>
        <taxon>Eukaryota</taxon>
        <taxon>Metazoa</taxon>
        <taxon>Ecdysozoa</taxon>
        <taxon>Arthropoda</taxon>
        <taxon>Crustacea</taxon>
        <taxon>Multicrustacea</taxon>
        <taxon>Malacostraca</taxon>
        <taxon>Eumalacostraca</taxon>
        <taxon>Eucarida</taxon>
        <taxon>Euphausiacea</taxon>
        <taxon>Euphausiidae</taxon>
        <taxon>Meganyctiphanes</taxon>
    </lineage>
</organism>
<feature type="transmembrane region" description="Helical" evidence="5">
    <location>
        <begin position="255"/>
        <end position="278"/>
    </location>
</feature>
<reference evidence="7 8" key="1">
    <citation type="submission" date="2024-05" db="EMBL/GenBank/DDBJ databases">
        <authorList>
            <person name="Wallberg A."/>
        </authorList>
    </citation>
    <scope>NUCLEOTIDE SEQUENCE [LARGE SCALE GENOMIC DNA]</scope>
</reference>
<accession>A0AAV2QSN3</accession>
<gene>
    <name evidence="7" type="ORF">MNOR_LOCUS16442</name>
</gene>
<dbReference type="InterPro" id="IPR017907">
    <property type="entry name" value="Znf_RING_CS"/>
</dbReference>
<evidence type="ECO:0000256" key="5">
    <source>
        <dbReference type="SAM" id="Phobius"/>
    </source>
</evidence>
<protein>
    <recommendedName>
        <fullName evidence="6">RING-type domain-containing protein</fullName>
    </recommendedName>
</protein>
<dbReference type="PROSITE" id="PS00518">
    <property type="entry name" value="ZF_RING_1"/>
    <property type="match status" value="1"/>
</dbReference>
<feature type="transmembrane region" description="Helical" evidence="5">
    <location>
        <begin position="399"/>
        <end position="423"/>
    </location>
</feature>
<name>A0AAV2QSN3_MEGNR</name>
<dbReference type="PROSITE" id="PS50089">
    <property type="entry name" value="ZF_RING_2"/>
    <property type="match status" value="1"/>
</dbReference>
<keyword evidence="5" id="KW-0472">Membrane</keyword>
<evidence type="ECO:0000256" key="4">
    <source>
        <dbReference type="PROSITE-ProRule" id="PRU00175"/>
    </source>
</evidence>
<dbReference type="EMBL" id="CAXKWB010010796">
    <property type="protein sequence ID" value="CAL4099256.1"/>
    <property type="molecule type" value="Genomic_DNA"/>
</dbReference>
<feature type="transmembrane region" description="Helical" evidence="5">
    <location>
        <begin position="358"/>
        <end position="379"/>
    </location>
</feature>
<keyword evidence="1" id="KW-0479">Metal-binding</keyword>
<evidence type="ECO:0000313" key="7">
    <source>
        <dbReference type="EMBL" id="CAL4099256.1"/>
    </source>
</evidence>
<dbReference type="InterPro" id="IPR001841">
    <property type="entry name" value="Znf_RING"/>
</dbReference>